<dbReference type="Pfam" id="PF00583">
    <property type="entry name" value="Acetyltransf_1"/>
    <property type="match status" value="1"/>
</dbReference>
<evidence type="ECO:0000313" key="2">
    <source>
        <dbReference type="EMBL" id="NWK05323.1"/>
    </source>
</evidence>
<dbReference type="GO" id="GO:0016747">
    <property type="term" value="F:acyltransferase activity, transferring groups other than amino-acyl groups"/>
    <property type="evidence" value="ECO:0007669"/>
    <property type="project" value="InterPro"/>
</dbReference>
<comment type="caution">
    <text evidence="2">The sequence shown here is derived from an EMBL/GenBank/DDBJ whole genome shotgun (WGS) entry which is preliminary data.</text>
</comment>
<gene>
    <name evidence="2" type="ORF">HX833_04445</name>
</gene>
<dbReference type="Proteomes" id="UP000526196">
    <property type="component" value="Unassembled WGS sequence"/>
</dbReference>
<dbReference type="EMBL" id="JACASX010000006">
    <property type="protein sequence ID" value="NWK05323.1"/>
    <property type="molecule type" value="Genomic_DNA"/>
</dbReference>
<dbReference type="Gene3D" id="3.40.630.30">
    <property type="match status" value="1"/>
</dbReference>
<sequence>MNTANTTQDIINQLQKFDISTEMKSLESSDWVVYETIDNQILGAAGIGGIFHTSSINIHEKFRGKGYGEKIQKELVNEARKRNYSFVTVFVDPRNDASIKMHDGLGYETIFRIHYSKDVIQDIKIIIFKKRGIIVKKFLRCFNTKIGIFFLACILKTSRSLFKKMIAYNEEQVPIPDIKWIIKKFEKISG</sequence>
<dbReference type="SUPFAM" id="SSF55729">
    <property type="entry name" value="Acyl-CoA N-acyltransferases (Nat)"/>
    <property type="match status" value="1"/>
</dbReference>
<dbReference type="InterPro" id="IPR000182">
    <property type="entry name" value="GNAT_dom"/>
</dbReference>
<feature type="domain" description="N-acetyltransferase" evidence="1">
    <location>
        <begin position="1"/>
        <end position="126"/>
    </location>
</feature>
<dbReference type="AlphaFoldDB" id="A0A7K4NQM8"/>
<dbReference type="CDD" id="cd04301">
    <property type="entry name" value="NAT_SF"/>
    <property type="match status" value="1"/>
</dbReference>
<name>A0A7K4NQM8_9ARCH</name>
<protein>
    <submittedName>
        <fullName evidence="2">GNAT family N-acetyltransferase</fullName>
    </submittedName>
</protein>
<dbReference type="PROSITE" id="PS51186">
    <property type="entry name" value="GNAT"/>
    <property type="match status" value="1"/>
</dbReference>
<organism evidence="2 3">
    <name type="scientific">Marine Group I thaumarchaeote</name>
    <dbReference type="NCBI Taxonomy" id="2511932"/>
    <lineage>
        <taxon>Archaea</taxon>
        <taxon>Nitrososphaerota</taxon>
        <taxon>Marine Group I</taxon>
    </lineage>
</organism>
<evidence type="ECO:0000259" key="1">
    <source>
        <dbReference type="PROSITE" id="PS51186"/>
    </source>
</evidence>
<keyword evidence="2" id="KW-0808">Transferase</keyword>
<evidence type="ECO:0000313" key="3">
    <source>
        <dbReference type="Proteomes" id="UP000526196"/>
    </source>
</evidence>
<reference evidence="2 3" key="1">
    <citation type="journal article" date="2019" name="Environ. Microbiol.">
        <title>Genomics insights into ecotype formation of ammonia-oxidizing archaea in the deep ocean.</title>
        <authorList>
            <person name="Wang Y."/>
            <person name="Huang J.M."/>
            <person name="Cui G.J."/>
            <person name="Nunoura T."/>
            <person name="Takaki Y."/>
            <person name="Li W.L."/>
            <person name="Li J."/>
            <person name="Gao Z.M."/>
            <person name="Takai K."/>
            <person name="Zhang A.Q."/>
            <person name="Stepanauskas R."/>
        </authorList>
    </citation>
    <scope>NUCLEOTIDE SEQUENCE [LARGE SCALE GENOMIC DNA]</scope>
    <source>
        <strain evidence="2 3">F20</strain>
    </source>
</reference>
<accession>A0A7K4NQM8</accession>
<proteinExistence type="predicted"/>
<dbReference type="InterPro" id="IPR016181">
    <property type="entry name" value="Acyl_CoA_acyltransferase"/>
</dbReference>